<keyword evidence="4" id="KW-0418">Kinase</keyword>
<dbReference type="InterPro" id="IPR011009">
    <property type="entry name" value="Kinase-like_dom_sf"/>
</dbReference>
<dbReference type="Gene3D" id="1.10.510.10">
    <property type="entry name" value="Transferase(Phosphotransferase) domain 1"/>
    <property type="match status" value="1"/>
</dbReference>
<feature type="domain" description="Protein kinase" evidence="6">
    <location>
        <begin position="6"/>
        <end position="361"/>
    </location>
</feature>
<sequence length="510" mass="59835">MSNIRRELMRAVLNRSFTSIDYNIYVNFHEQYEFRKQFVLADNSLTKEEKTEAIRILNIDYDRVKIIYNYGTRRVCENCNQKCLATLYCEYCVRNYLKYNFSNWTSGNNIVDNLIKNCQMETIMPNVIIEWIPYNNLENIKYLTKGGFSEIYKASWINGYYKEWDSKEQQLMRFGRLQVILKELKNVENASQSWFEEAKSHLTLCNKYSTIVRCFGLTQNPSNGNYLLRIQFIEICIPEIYYIHSLMILGGLVILDFGPADKPSTSIYGNLPYIAPEVINGKGYTFRSDIYSIAMLMWEISFGQPPFMNYEHDYILAIDIIDGIRPKIVSEIPSKYKSLMEQCWDANPLKRPDTRTLHKKINEIKSYYQNNSNELPQLITKLDKKTSNILSSKLFTSKIHKFENLPEPKNAAEEEQKAFYISRSYDFSLSDNTASNPSKSSKINFKDNDSKESSRLFKKLKMENVDVQNDYDEREIMQQRSNISINDEVQNNLNLHSEEKDKTPDGLFII</sequence>
<organism evidence="7 8">
    <name type="scientific">Rhizophagus irregularis (strain DAOM 197198w)</name>
    <name type="common">Glomus intraradices</name>
    <dbReference type="NCBI Taxonomy" id="1432141"/>
    <lineage>
        <taxon>Eukaryota</taxon>
        <taxon>Fungi</taxon>
        <taxon>Fungi incertae sedis</taxon>
        <taxon>Mucoromycota</taxon>
        <taxon>Glomeromycotina</taxon>
        <taxon>Glomeromycetes</taxon>
        <taxon>Glomerales</taxon>
        <taxon>Glomeraceae</taxon>
        <taxon>Rhizophagus</taxon>
    </lineage>
</organism>
<keyword evidence="1" id="KW-0723">Serine/threonine-protein kinase</keyword>
<dbReference type="AlphaFoldDB" id="A0A015JXG4"/>
<gene>
    <name evidence="7" type="ORF">RirG_073120</name>
</gene>
<evidence type="ECO:0000313" key="7">
    <source>
        <dbReference type="EMBL" id="EXX72040.1"/>
    </source>
</evidence>
<dbReference type="PANTHER" id="PTHR46716">
    <property type="entry name" value="MITOGEN-ACTIVATED PROTEIN KINASE KINASE KINASE 7"/>
    <property type="match status" value="1"/>
</dbReference>
<dbReference type="EMBL" id="JEMT01015803">
    <property type="protein sequence ID" value="EXX72040.1"/>
    <property type="molecule type" value="Genomic_DNA"/>
</dbReference>
<comment type="caution">
    <text evidence="7">The sequence shown here is derived from an EMBL/GenBank/DDBJ whole genome shotgun (WGS) entry which is preliminary data.</text>
</comment>
<keyword evidence="3" id="KW-0547">Nucleotide-binding</keyword>
<dbReference type="Proteomes" id="UP000022910">
    <property type="component" value="Unassembled WGS sequence"/>
</dbReference>
<evidence type="ECO:0000256" key="1">
    <source>
        <dbReference type="ARBA" id="ARBA00022527"/>
    </source>
</evidence>
<dbReference type="PROSITE" id="PS50011">
    <property type="entry name" value="PROTEIN_KINASE_DOM"/>
    <property type="match status" value="1"/>
</dbReference>
<dbReference type="GO" id="GO:0005524">
    <property type="term" value="F:ATP binding"/>
    <property type="evidence" value="ECO:0007669"/>
    <property type="project" value="UniProtKB-KW"/>
</dbReference>
<evidence type="ECO:0000256" key="2">
    <source>
        <dbReference type="ARBA" id="ARBA00022679"/>
    </source>
</evidence>
<dbReference type="HOGENOM" id="CLU_000288_7_34_1"/>
<proteinExistence type="predicted"/>
<name>A0A015JXG4_RHIIW</name>
<dbReference type="InterPro" id="IPR000719">
    <property type="entry name" value="Prot_kinase_dom"/>
</dbReference>
<dbReference type="InterPro" id="IPR001245">
    <property type="entry name" value="Ser-Thr/Tyr_kinase_cat_dom"/>
</dbReference>
<dbReference type="PANTHER" id="PTHR46716:SF1">
    <property type="entry name" value="MITOGEN-ACTIVATED PROTEIN KINASE KINASE KINASE 7"/>
    <property type="match status" value="1"/>
</dbReference>
<dbReference type="Pfam" id="PF07714">
    <property type="entry name" value="PK_Tyr_Ser-Thr"/>
    <property type="match status" value="1"/>
</dbReference>
<keyword evidence="8" id="KW-1185">Reference proteome</keyword>
<dbReference type="SUPFAM" id="SSF56112">
    <property type="entry name" value="Protein kinase-like (PK-like)"/>
    <property type="match status" value="1"/>
</dbReference>
<dbReference type="Gene3D" id="1.10.10.1010">
    <property type="entry name" value="Intein homing endonuclease, domain IV"/>
    <property type="match status" value="1"/>
</dbReference>
<dbReference type="GO" id="GO:0004709">
    <property type="term" value="F:MAP kinase kinase kinase activity"/>
    <property type="evidence" value="ECO:0007669"/>
    <property type="project" value="TreeGrafter"/>
</dbReference>
<protein>
    <submittedName>
        <fullName evidence="7">Skm1p</fullName>
    </submittedName>
</protein>
<reference evidence="7 8" key="1">
    <citation type="submission" date="2014-02" db="EMBL/GenBank/DDBJ databases">
        <title>Single nucleus genome sequencing reveals high similarity among nuclei of an endomycorrhizal fungus.</title>
        <authorList>
            <person name="Lin K."/>
            <person name="Geurts R."/>
            <person name="Zhang Z."/>
            <person name="Limpens E."/>
            <person name="Saunders D.G."/>
            <person name="Mu D."/>
            <person name="Pang E."/>
            <person name="Cao H."/>
            <person name="Cha H."/>
            <person name="Lin T."/>
            <person name="Zhou Q."/>
            <person name="Shang Y."/>
            <person name="Li Y."/>
            <person name="Ivanov S."/>
            <person name="Sharma T."/>
            <person name="Velzen R.V."/>
            <person name="Ruijter N.D."/>
            <person name="Aanen D.K."/>
            <person name="Win J."/>
            <person name="Kamoun S."/>
            <person name="Bisseling T."/>
            <person name="Huang S."/>
        </authorList>
    </citation>
    <scope>NUCLEOTIDE SEQUENCE [LARGE SCALE GENOMIC DNA]</scope>
    <source>
        <strain evidence="8">DAOM197198w</strain>
    </source>
</reference>
<evidence type="ECO:0000313" key="8">
    <source>
        <dbReference type="Proteomes" id="UP000022910"/>
    </source>
</evidence>
<dbReference type="GO" id="GO:0006955">
    <property type="term" value="P:immune response"/>
    <property type="evidence" value="ECO:0007669"/>
    <property type="project" value="TreeGrafter"/>
</dbReference>
<evidence type="ECO:0000256" key="5">
    <source>
        <dbReference type="ARBA" id="ARBA00022840"/>
    </source>
</evidence>
<dbReference type="GO" id="GO:0007254">
    <property type="term" value="P:JNK cascade"/>
    <property type="evidence" value="ECO:0007669"/>
    <property type="project" value="TreeGrafter"/>
</dbReference>
<evidence type="ECO:0000256" key="4">
    <source>
        <dbReference type="ARBA" id="ARBA00022777"/>
    </source>
</evidence>
<evidence type="ECO:0000256" key="3">
    <source>
        <dbReference type="ARBA" id="ARBA00022741"/>
    </source>
</evidence>
<dbReference type="OrthoDB" id="26722at2759"/>
<evidence type="ECO:0000259" key="6">
    <source>
        <dbReference type="PROSITE" id="PS50011"/>
    </source>
</evidence>
<keyword evidence="5" id="KW-0067">ATP-binding</keyword>
<keyword evidence="2" id="KW-0808">Transferase</keyword>
<accession>A0A015JXG4</accession>